<dbReference type="PANTHER" id="PTHR21666">
    <property type="entry name" value="PEPTIDASE-RELATED"/>
    <property type="match status" value="1"/>
</dbReference>
<proteinExistence type="predicted"/>
<dbReference type="InterPro" id="IPR011055">
    <property type="entry name" value="Dup_hybrid_motif"/>
</dbReference>
<name>A0AAF1JXE2_9PROT</name>
<dbReference type="InterPro" id="IPR050570">
    <property type="entry name" value="Cell_wall_metabolism_enzyme"/>
</dbReference>
<evidence type="ECO:0000259" key="1">
    <source>
        <dbReference type="Pfam" id="PF01551"/>
    </source>
</evidence>
<dbReference type="Pfam" id="PF01551">
    <property type="entry name" value="Peptidase_M23"/>
    <property type="match status" value="1"/>
</dbReference>
<dbReference type="SUPFAM" id="SSF51261">
    <property type="entry name" value="Duplicated hybrid motif"/>
    <property type="match status" value="1"/>
</dbReference>
<dbReference type="PANTHER" id="PTHR21666:SF270">
    <property type="entry name" value="MUREIN HYDROLASE ACTIVATOR ENVC"/>
    <property type="match status" value="1"/>
</dbReference>
<organism evidence="2 3">
    <name type="scientific">Plastoroseomonas arctica</name>
    <dbReference type="NCBI Taxonomy" id="1509237"/>
    <lineage>
        <taxon>Bacteria</taxon>
        <taxon>Pseudomonadati</taxon>
        <taxon>Pseudomonadota</taxon>
        <taxon>Alphaproteobacteria</taxon>
        <taxon>Acetobacterales</taxon>
        <taxon>Acetobacteraceae</taxon>
        <taxon>Plastoroseomonas</taxon>
    </lineage>
</organism>
<reference evidence="2" key="1">
    <citation type="submission" date="2020-01" db="EMBL/GenBank/DDBJ databases">
        <authorList>
            <person name="Rat A."/>
        </authorList>
    </citation>
    <scope>NUCLEOTIDE SEQUENCE</scope>
    <source>
        <strain evidence="2">LMG 28251</strain>
    </source>
</reference>
<gene>
    <name evidence="2" type="ORF">GXW79_13465</name>
</gene>
<keyword evidence="3" id="KW-1185">Reference proteome</keyword>
<dbReference type="Gene3D" id="2.70.70.10">
    <property type="entry name" value="Glucose Permease (Domain IIA)"/>
    <property type="match status" value="1"/>
</dbReference>
<dbReference type="Proteomes" id="UP001196068">
    <property type="component" value="Unassembled WGS sequence"/>
</dbReference>
<dbReference type="RefSeq" id="WP_211874932.1">
    <property type="nucleotide sequence ID" value="NZ_JAAEDH010000015.1"/>
</dbReference>
<dbReference type="EMBL" id="JAAEDH010000015">
    <property type="protein sequence ID" value="MBR0656086.1"/>
    <property type="molecule type" value="Genomic_DNA"/>
</dbReference>
<dbReference type="AlphaFoldDB" id="A0AAF1JXE2"/>
<reference evidence="2" key="2">
    <citation type="journal article" date="2021" name="Syst. Appl. Microbiol.">
        <title>Roseomonas hellenica sp. nov., isolated from roots of wild-growing Alkanna tinctoria.</title>
        <authorList>
            <person name="Rat A."/>
            <person name="Naranjo H.D."/>
            <person name="Lebbe L."/>
            <person name="Cnockaert M."/>
            <person name="Krigas N."/>
            <person name="Grigoriadou K."/>
            <person name="Maloupa E."/>
            <person name="Willems A."/>
        </authorList>
    </citation>
    <scope>NUCLEOTIDE SEQUENCE</scope>
    <source>
        <strain evidence="2">LMG 28251</strain>
    </source>
</reference>
<accession>A0AAF1JXE2</accession>
<protein>
    <submittedName>
        <fullName evidence="2">M23 family metallopeptidase</fullName>
    </submittedName>
</protein>
<dbReference type="CDD" id="cd12797">
    <property type="entry name" value="M23_peptidase"/>
    <property type="match status" value="1"/>
</dbReference>
<feature type="domain" description="M23ase beta-sheet core" evidence="1">
    <location>
        <begin position="30"/>
        <end position="121"/>
    </location>
</feature>
<comment type="caution">
    <text evidence="2">The sequence shown here is derived from an EMBL/GenBank/DDBJ whole genome shotgun (WGS) entry which is preliminary data.</text>
</comment>
<sequence>MRFPLKFMPKESYKEGMRRFGANRDHGHRLHAGCDLYAPIGTPVYAVADGTVVSAGPFYLGTWAITVDHGIFTVRYGEVKPKLAAGIKAGARVEAGQLLGEVGQLKGLKMSMVHFEMYSGKETGPLTQKGTKYQRRKDLLDPTPFLDAAEMAGAKPPSPCFYFPGALPGEFGFAAGQGFVNGM</sequence>
<dbReference type="GO" id="GO:0004222">
    <property type="term" value="F:metalloendopeptidase activity"/>
    <property type="evidence" value="ECO:0007669"/>
    <property type="project" value="TreeGrafter"/>
</dbReference>
<dbReference type="InterPro" id="IPR016047">
    <property type="entry name" value="M23ase_b-sheet_dom"/>
</dbReference>
<evidence type="ECO:0000313" key="3">
    <source>
        <dbReference type="Proteomes" id="UP001196068"/>
    </source>
</evidence>
<evidence type="ECO:0000313" key="2">
    <source>
        <dbReference type="EMBL" id="MBR0656086.1"/>
    </source>
</evidence>